<dbReference type="SUPFAM" id="SSF48452">
    <property type="entry name" value="TPR-like"/>
    <property type="match status" value="4"/>
</dbReference>
<comment type="caution">
    <text evidence="1">The sequence shown here is derived from an EMBL/GenBank/DDBJ whole genome shotgun (WGS) entry which is preliminary data.</text>
</comment>
<evidence type="ECO:0008006" key="3">
    <source>
        <dbReference type="Google" id="ProtNLM"/>
    </source>
</evidence>
<gene>
    <name evidence="1" type="ORF">A5726_12210</name>
</gene>
<dbReference type="Pfam" id="PF13374">
    <property type="entry name" value="TPR_10"/>
    <property type="match status" value="1"/>
</dbReference>
<evidence type="ECO:0000313" key="2">
    <source>
        <dbReference type="Proteomes" id="UP000093779"/>
    </source>
</evidence>
<protein>
    <recommendedName>
        <fullName evidence="3">Tetratricopeptide repeat protein</fullName>
    </recommendedName>
</protein>
<dbReference type="InterPro" id="IPR053137">
    <property type="entry name" value="NLR-like"/>
</dbReference>
<dbReference type="AlphaFoldDB" id="A0A1A1XVF7"/>
<dbReference type="PANTHER" id="PTHR46082:SF6">
    <property type="entry name" value="AAA+ ATPASE DOMAIN-CONTAINING PROTEIN-RELATED"/>
    <property type="match status" value="1"/>
</dbReference>
<name>A0A1A1XVF7_9MYCO</name>
<dbReference type="Pfam" id="PF13176">
    <property type="entry name" value="TPR_7"/>
    <property type="match status" value="1"/>
</dbReference>
<dbReference type="InterPro" id="IPR019734">
    <property type="entry name" value="TPR_rpt"/>
</dbReference>
<dbReference type="EMBL" id="LZHX01000041">
    <property type="protein sequence ID" value="OBF23077.1"/>
    <property type="molecule type" value="Genomic_DNA"/>
</dbReference>
<dbReference type="PANTHER" id="PTHR46082">
    <property type="entry name" value="ATP/GTP-BINDING PROTEIN-RELATED"/>
    <property type="match status" value="1"/>
</dbReference>
<proteinExistence type="predicted"/>
<reference evidence="1 2" key="1">
    <citation type="submission" date="2016-06" db="EMBL/GenBank/DDBJ databases">
        <authorList>
            <person name="Kjaerup R.B."/>
            <person name="Dalgaard T.S."/>
            <person name="Juul-Madsen H.R."/>
        </authorList>
    </citation>
    <scope>NUCLEOTIDE SEQUENCE [LARGE SCALE GENOMIC DNA]</scope>
    <source>
        <strain evidence="1 2">ACS1953</strain>
    </source>
</reference>
<accession>A0A1A1XVF7</accession>
<dbReference type="Pfam" id="PF13424">
    <property type="entry name" value="TPR_12"/>
    <property type="match status" value="4"/>
</dbReference>
<dbReference type="InterPro" id="IPR011990">
    <property type="entry name" value="TPR-like_helical_dom_sf"/>
</dbReference>
<dbReference type="SMART" id="SM00028">
    <property type="entry name" value="TPR"/>
    <property type="match status" value="4"/>
</dbReference>
<sequence>MARRAIEQLATREGESLLVFDNAANPDDLRRFIPTVGRCRIVITSVDTAFGQLGTLLDVAEFTPEESIAYLLGRTDIDDPIGAGALAAELGDLPLALAAAAATIRQRRYHSFAHYQTDLRDYPVQQMLQRPPGHEYDQSTAAALLMSVDALSGEDVSGASARLIGIMAVLSPDGVSSSIFETGRIRPTREASPLDDEPRRTAFAKILKRFRRQDPLGRLLSIGGEAIDDGVRYSLLAWSMTDESLSMHRLTARVVRERASVAGKFHEMTMDALDLLESCRFDESEAWNRRDLAADLVTQIEALWDNSEHHQSDRNIRVRLLKLRGWSVNVMHSLADFSRAAELGGRVLADHERFLGEDDPETMHSRATMADMCIHVGRNDEGIALYKQLLADYERGFGMKNIQSLYIRSELANGYLRAGMPEHATEVLEQILTEYGPGLGADHGLVLRIRSLLGDAYRQVGRLREAIDLQERTLAVMVEEGEADVIAVESAKGLLARCYGAVGKPAEAITLLEAVVASREKRLGSDNPQTLEARTSLARAYLAAFRHSDAINCHEQTLAERERTLGADHPDTLYELAALADAYRSRGRLHDAIDLYERAITEGNRVFGDYDLNVLGWHGDLAASYLSVGRTNEAIAVLQGALTRLRSTLGEEHKYTLITRERLAIAYGCAGRHGEAIELLQHNLADCERVMGPEARTTCQVRSTLAAAFTELGSFDEALHLQRVNLSILERTLEADHPDICGARLSLGATLARAERMSDAIQIFEQLLADQELLGVGKLDTLGVRQHLAYAYSGVGRMSDAITVCQGVLDDAVQVYGRDHPYAVDVRNTLSAMKTRAAEVLLPNGQTMHDDPEDVD</sequence>
<organism evidence="1 2">
    <name type="scientific">Mycolicibacterium conceptionense</name>
    <dbReference type="NCBI Taxonomy" id="451644"/>
    <lineage>
        <taxon>Bacteria</taxon>
        <taxon>Bacillati</taxon>
        <taxon>Actinomycetota</taxon>
        <taxon>Actinomycetes</taxon>
        <taxon>Mycobacteriales</taxon>
        <taxon>Mycobacteriaceae</taxon>
        <taxon>Mycolicibacterium</taxon>
    </lineage>
</organism>
<dbReference type="Gene3D" id="1.25.40.10">
    <property type="entry name" value="Tetratricopeptide repeat domain"/>
    <property type="match status" value="3"/>
</dbReference>
<evidence type="ECO:0000313" key="1">
    <source>
        <dbReference type="EMBL" id="OBF23077.1"/>
    </source>
</evidence>
<dbReference type="Proteomes" id="UP000093779">
    <property type="component" value="Unassembled WGS sequence"/>
</dbReference>